<dbReference type="Proteomes" id="UP000054270">
    <property type="component" value="Unassembled WGS sequence"/>
</dbReference>
<organism evidence="2 3">
    <name type="scientific">Hypholoma sublateritium (strain FD-334 SS-4)</name>
    <dbReference type="NCBI Taxonomy" id="945553"/>
    <lineage>
        <taxon>Eukaryota</taxon>
        <taxon>Fungi</taxon>
        <taxon>Dikarya</taxon>
        <taxon>Basidiomycota</taxon>
        <taxon>Agaricomycotina</taxon>
        <taxon>Agaricomycetes</taxon>
        <taxon>Agaricomycetidae</taxon>
        <taxon>Agaricales</taxon>
        <taxon>Agaricineae</taxon>
        <taxon>Strophariaceae</taxon>
        <taxon>Hypholoma</taxon>
    </lineage>
</organism>
<proteinExistence type="predicted"/>
<name>A0A0D2QAU3_HYPSF</name>
<evidence type="ECO:0000313" key="2">
    <source>
        <dbReference type="EMBL" id="KJA28745.1"/>
    </source>
</evidence>
<feature type="compositionally biased region" description="Low complexity" evidence="1">
    <location>
        <begin position="112"/>
        <end position="131"/>
    </location>
</feature>
<keyword evidence="3" id="KW-1185">Reference proteome</keyword>
<gene>
    <name evidence="2" type="ORF">HYPSUDRAFT_33093</name>
</gene>
<sequence>MPIFCYFQREANSRTARSRTHSIPTPFQLKRSQRPPSDPDTLYGPQLQRTHDSRIPTSTRPRSWHSTYSSNYLRRQGESRPSLREPATRTHGLTASDSFMYTTLLLEASAARDSAAAPATPRQRTTSAPPSFVHRAPPDKKRHQQKSALGTLVEAEELAHDAKDAARTKPLPRVPLTVRKTAARRPHEKEDLVDFGRAVAVGRRYGSLVGASMAIMQGR</sequence>
<reference evidence="3" key="1">
    <citation type="submission" date="2014-04" db="EMBL/GenBank/DDBJ databases">
        <title>Evolutionary Origins and Diversification of the Mycorrhizal Mutualists.</title>
        <authorList>
            <consortium name="DOE Joint Genome Institute"/>
            <consortium name="Mycorrhizal Genomics Consortium"/>
            <person name="Kohler A."/>
            <person name="Kuo A."/>
            <person name="Nagy L.G."/>
            <person name="Floudas D."/>
            <person name="Copeland A."/>
            <person name="Barry K.W."/>
            <person name="Cichocki N."/>
            <person name="Veneault-Fourrey C."/>
            <person name="LaButti K."/>
            <person name="Lindquist E.A."/>
            <person name="Lipzen A."/>
            <person name="Lundell T."/>
            <person name="Morin E."/>
            <person name="Murat C."/>
            <person name="Riley R."/>
            <person name="Ohm R."/>
            <person name="Sun H."/>
            <person name="Tunlid A."/>
            <person name="Henrissat B."/>
            <person name="Grigoriev I.V."/>
            <person name="Hibbett D.S."/>
            <person name="Martin F."/>
        </authorList>
    </citation>
    <scope>NUCLEOTIDE SEQUENCE [LARGE SCALE GENOMIC DNA]</scope>
    <source>
        <strain evidence="3">FD-334 SS-4</strain>
    </source>
</reference>
<feature type="compositionally biased region" description="Polar residues" evidence="1">
    <location>
        <begin position="55"/>
        <end position="73"/>
    </location>
</feature>
<feature type="region of interest" description="Disordered" evidence="1">
    <location>
        <begin position="14"/>
        <end position="91"/>
    </location>
</feature>
<dbReference type="AlphaFoldDB" id="A0A0D2QAU3"/>
<accession>A0A0D2QAU3</accession>
<protein>
    <submittedName>
        <fullName evidence="2">Uncharacterized protein</fullName>
    </submittedName>
</protein>
<evidence type="ECO:0000313" key="3">
    <source>
        <dbReference type="Proteomes" id="UP000054270"/>
    </source>
</evidence>
<evidence type="ECO:0000256" key="1">
    <source>
        <dbReference type="SAM" id="MobiDB-lite"/>
    </source>
</evidence>
<feature type="compositionally biased region" description="Basic and acidic residues" evidence="1">
    <location>
        <begin position="75"/>
        <end position="88"/>
    </location>
</feature>
<dbReference type="EMBL" id="KN817520">
    <property type="protein sequence ID" value="KJA28745.1"/>
    <property type="molecule type" value="Genomic_DNA"/>
</dbReference>
<feature type="region of interest" description="Disordered" evidence="1">
    <location>
        <begin position="112"/>
        <end position="147"/>
    </location>
</feature>